<comment type="caution">
    <text evidence="3">The sequence shown here is derived from an EMBL/GenBank/DDBJ whole genome shotgun (WGS) entry which is preliminary data.</text>
</comment>
<gene>
    <name evidence="3" type="ORF">WKV53_05235</name>
</gene>
<evidence type="ECO:0000256" key="1">
    <source>
        <dbReference type="ARBA" id="ARBA00022729"/>
    </source>
</evidence>
<keyword evidence="4" id="KW-1185">Reference proteome</keyword>
<protein>
    <submittedName>
        <fullName evidence="3">Autotransporter-associated beta strand repeat-containing protein</fullName>
    </submittedName>
</protein>
<dbReference type="InterPro" id="IPR011050">
    <property type="entry name" value="Pectin_lyase_fold/virulence"/>
</dbReference>
<reference evidence="3 4" key="1">
    <citation type="submission" date="2024-04" db="EMBL/GenBank/DDBJ databases">
        <title>Luteolibacter sp. isolated from soil.</title>
        <authorList>
            <person name="An J."/>
        </authorList>
    </citation>
    <scope>NUCLEOTIDE SEQUENCE [LARGE SCALE GENOMIC DNA]</scope>
    <source>
        <strain evidence="3 4">Y139</strain>
    </source>
</reference>
<dbReference type="Proteomes" id="UP001371305">
    <property type="component" value="Unassembled WGS sequence"/>
</dbReference>
<sequence length="1513" mass="154591">MKPSSHRVLPHTLVVCAAPLLALTANANVVSSNETNNSGTWTLPAGTNLLTGVTPSPATVVTHEGSSANYSTLTDGTLGLADGSPGTSCTPNNGDSVTFPLDLTGFPAGRNITSFDSYCTWGNSGRDNQDYTLQYSTVSNPTTFINIHTARVQTSGERSTHTRLTETTGFLATNVHSIRVIFDAQENGYVGYREFVLQDAASVICALNEKNNDNVWILPTGPNLLTAPAVTPATHESSSNTWATTIDGSVGDYTSPASSVTPNNNDSVVFPLDLTGFPGGRNLVSFDSYAAWASDGRDDQHYTLAYSTVADPATFIPITAVFSHSEFVNGGRRATHARITSNTGSLATGVHSVKLTFNGQENGYEGYREFIARDAPSPIAVTHESNSTDLWTLPVGTNLLANALPKTPASAANSNHGNGDITNADWTVLTDGSTGTAGTQLSSVAPLNGTSVIFPLDTTVNSNGYNISSFDSYCSWQNSGRDDQNYTISYSTVAAPATFIPLRVVENHTLAPTNSTHTRLAATSGFLATAVAAVKIDFQNQENGYTGFREFIALGSAVPLGSALTWTGSSNATWISGPDNNWKNSNTGLQANYTSLSPLNFDSTGANRSITIQADITAADLTFANGAGQPYTFGGATLTASNGITLAGAGSATFNNSLVTGALTVSGTGSLTLAGSNPSVTGVAAVSNGIFTLASDDALGAASLVLSGGTTKFTSGTPSISGLSGTAGAVTLGNSTTSGDTTLQINAATSTSYLGSIGDASVSANGSLTKSGPGTLTLGGTNTYTGVTTVNEGTLRLNKRLSLYNGTTAQWTASNIVVLSPSELSLRVGGSGEFTSADVAALNKGGFEAGSVLSLDTSSGNYEISSAIGGGMDILKEGVNTLTLSGTNTFTGKLAVAQGAIAAGNLSGASISGDLEVGNITFDAWANMLANSQFGPNSLIRFNTGPGAVNGKVNLRGTSQTVAGLASITNNRIAIIQNDETSAPGYTTNPGPASLTVNVANEEEFSFHGIIRNQDGGALSLTKTGPGTQELINAAIQGYGFSGATTISQGTLRLRFSQNPGFVSPITIGAGGLLNLHSVANGFDLNPVISGPGPLLVTGGIPVALTNGNNSWTGGTTVDGGFFALKTLVGTGQGDGPGQTCVAGAMDPSNVINVINGGTLSLDLTAALGNSPVLPQFAPTIRINEGCKLYGGTNTVAFVSNINLDGGTIDISGGAVTGGFNTNLCFVGTMVVGGSSVFPSTISTSGTGGTANASLGSIGLPGTVFQVADVTGDAAADLTVSTDLRDVLNVASPLTKTGPGTMTMTGNNTYSGTTTVSGGVLSVNGNSIGDTGRVVLNGGKLDLSADETVGTLFYGTTGQVAGTYGSTASSAMFQDDTRFSGTGVLMVMLNPSLIYENWATVIPNPSDRDRTDDPDGDGFTNLEEFLFGTSPIASTGALAQFETSGSNLIIRWNQLEGSGTYVLQESTTLQNPWSASGATITNGPVQDLPDYVRKEAVIPISGIRKFVRVEATE</sequence>
<dbReference type="SUPFAM" id="SSF51126">
    <property type="entry name" value="Pectin lyase-like"/>
    <property type="match status" value="2"/>
</dbReference>
<keyword evidence="1 2" id="KW-0732">Signal</keyword>
<accession>A0ABU9AQN0</accession>
<dbReference type="EMBL" id="JBBUKT010000002">
    <property type="protein sequence ID" value="MEK7949883.1"/>
    <property type="molecule type" value="Genomic_DNA"/>
</dbReference>
<feature type="signal peptide" evidence="2">
    <location>
        <begin position="1"/>
        <end position="27"/>
    </location>
</feature>
<evidence type="ECO:0000313" key="3">
    <source>
        <dbReference type="EMBL" id="MEK7949883.1"/>
    </source>
</evidence>
<dbReference type="NCBIfam" id="TIGR02601">
    <property type="entry name" value="autotrns_rpt"/>
    <property type="match status" value="3"/>
</dbReference>
<name>A0ABU9AQN0_9BACT</name>
<dbReference type="RefSeq" id="WP_341403299.1">
    <property type="nucleotide sequence ID" value="NZ_JBBUKT010000002.1"/>
</dbReference>
<proteinExistence type="predicted"/>
<organism evidence="3 4">
    <name type="scientific">Luteolibacter soli</name>
    <dbReference type="NCBI Taxonomy" id="3135280"/>
    <lineage>
        <taxon>Bacteria</taxon>
        <taxon>Pseudomonadati</taxon>
        <taxon>Verrucomicrobiota</taxon>
        <taxon>Verrucomicrobiia</taxon>
        <taxon>Verrucomicrobiales</taxon>
        <taxon>Verrucomicrobiaceae</taxon>
        <taxon>Luteolibacter</taxon>
    </lineage>
</organism>
<dbReference type="Pfam" id="PF12951">
    <property type="entry name" value="PATR"/>
    <property type="match status" value="5"/>
</dbReference>
<dbReference type="InterPro" id="IPR013425">
    <property type="entry name" value="Autotrns_rpt"/>
</dbReference>
<evidence type="ECO:0000313" key="4">
    <source>
        <dbReference type="Proteomes" id="UP001371305"/>
    </source>
</evidence>
<evidence type="ECO:0000256" key="2">
    <source>
        <dbReference type="SAM" id="SignalP"/>
    </source>
</evidence>
<feature type="chain" id="PRO_5045491807" evidence="2">
    <location>
        <begin position="28"/>
        <end position="1513"/>
    </location>
</feature>